<accession>A0A2N7BR50</accession>
<evidence type="ECO:0000313" key="2">
    <source>
        <dbReference type="Proteomes" id="UP000235778"/>
    </source>
</evidence>
<organism evidence="1 2">
    <name type="scientific">Vibrio lentus</name>
    <dbReference type="NCBI Taxonomy" id="136468"/>
    <lineage>
        <taxon>Bacteria</taxon>
        <taxon>Pseudomonadati</taxon>
        <taxon>Pseudomonadota</taxon>
        <taxon>Gammaproteobacteria</taxon>
        <taxon>Vibrionales</taxon>
        <taxon>Vibrionaceae</taxon>
        <taxon>Vibrio</taxon>
    </lineage>
</organism>
<sequence>MQNIKITNVVAQCLKSQVRDFWIDIAEIPLDGVLELALKDSDFLREIPGLKAILASTDLYSAIQSASFLKKYAHFIGQISVEKLTEEDAKNLDVVLSSPKDIDKIIENTIIYIDRYHNELKAKLLGKLFVETFKHNRFSVKEYNSLMFSIEQVHPVEGWDCLKEFYEYDQRLAKSSSEQETQDIWAEGAKIDFQPLLMSGLLRLPSGGSYSGDLGGAFINKKGIKFYEYIIKGVLE</sequence>
<name>A0A2N7BR50_9VIBR</name>
<evidence type="ECO:0000313" key="1">
    <source>
        <dbReference type="EMBL" id="PME61425.1"/>
    </source>
</evidence>
<gene>
    <name evidence="1" type="ORF">BCV30_11570</name>
</gene>
<dbReference type="Proteomes" id="UP000235778">
    <property type="component" value="Unassembled WGS sequence"/>
</dbReference>
<reference evidence="2" key="1">
    <citation type="submission" date="2016-07" db="EMBL/GenBank/DDBJ databases">
        <title>Nontailed viruses are major unrecognized killers of bacteria in the ocean.</title>
        <authorList>
            <person name="Kauffman K."/>
            <person name="Hussain F."/>
            <person name="Yang J."/>
            <person name="Arevalo P."/>
            <person name="Brown J."/>
            <person name="Cutler M."/>
            <person name="Kelly L."/>
            <person name="Polz M.F."/>
        </authorList>
    </citation>
    <scope>NUCLEOTIDE SEQUENCE [LARGE SCALE GENOMIC DNA]</scope>
    <source>
        <strain evidence="2">10N.286.55.C1</strain>
    </source>
</reference>
<protein>
    <submittedName>
        <fullName evidence="1">Uncharacterized protein</fullName>
    </submittedName>
</protein>
<comment type="caution">
    <text evidence="1">The sequence shown here is derived from an EMBL/GenBank/DDBJ whole genome shotgun (WGS) entry which is preliminary data.</text>
</comment>
<dbReference type="AlphaFoldDB" id="A0A2N7BR50"/>
<dbReference type="RefSeq" id="WP_102267523.1">
    <property type="nucleotide sequence ID" value="NZ_MCSH01000127.1"/>
</dbReference>
<dbReference type="EMBL" id="MCSI01000135">
    <property type="protein sequence ID" value="PME61425.1"/>
    <property type="molecule type" value="Genomic_DNA"/>
</dbReference>
<proteinExistence type="predicted"/>